<name>J7S334_HUIN7</name>
<dbReference type="HOGENOM" id="CLU_078573_1_0_1"/>
<evidence type="ECO:0000313" key="2">
    <source>
        <dbReference type="EMBL" id="CCK72397.1"/>
    </source>
</evidence>
<reference evidence="2 3" key="1">
    <citation type="journal article" date="2011" name="Proc. Natl. Acad. Sci. U.S.A.">
        <title>Evolutionary erosion of yeast sex chromosomes by mating-type switching accidents.</title>
        <authorList>
            <person name="Gordon J.L."/>
            <person name="Armisen D."/>
            <person name="Proux-Wera E."/>
            <person name="Oheigeartaigh S.S."/>
            <person name="Byrne K.P."/>
            <person name="Wolfe K.H."/>
        </authorList>
    </citation>
    <scope>NUCLEOTIDE SEQUENCE [LARGE SCALE GENOMIC DNA]</scope>
    <source>
        <strain evidence="3">ATCC MYA-139 / BCRC 22969 / CBS 8797 / CCRC 22969 / KCTC 17520 / NBRC 10181 / NCYC 3082</strain>
    </source>
</reference>
<dbReference type="STRING" id="1071383.J7S334"/>
<dbReference type="OMA" id="GMVHFLF"/>
<dbReference type="GO" id="GO:0005737">
    <property type="term" value="C:cytoplasm"/>
    <property type="evidence" value="ECO:0007669"/>
    <property type="project" value="EnsemblFungi"/>
</dbReference>
<feature type="region of interest" description="Disordered" evidence="1">
    <location>
        <begin position="1"/>
        <end position="85"/>
    </location>
</feature>
<feature type="compositionally biased region" description="Pro residues" evidence="1">
    <location>
        <begin position="64"/>
        <end position="79"/>
    </location>
</feature>
<proteinExistence type="predicted"/>
<dbReference type="GeneID" id="34528164"/>
<dbReference type="PANTHER" id="PTHR28031">
    <property type="entry name" value="PROLINE-RICH PROTEIN HUA1"/>
    <property type="match status" value="1"/>
</dbReference>
<protein>
    <submittedName>
        <fullName evidence="2">Uncharacterized protein</fullName>
    </submittedName>
</protein>
<sequence length="218" mass="23833">MGGTYASSKNGAAAEDHSEQLPSYEEAVQEEMQPPYSEVPTRPPRPSGHSHSVHQAHQARPTRPARPAPPPPPPPPAAPRPHSNPALPWVYPANFRCPKCNNTGYKLKNGKSCRSCWRTFAPTNNVGMSNGSSMYGSGPIVQPMVQPMMQPMYAMGPPQLQPQPLMVRPGDPRLGGVLCGECRGSGRVRFLLDEDLCPLCNGVGRIMTTSTRPQRRYR</sequence>
<dbReference type="Gene3D" id="6.20.20.10">
    <property type="match status" value="1"/>
</dbReference>
<dbReference type="Proteomes" id="UP000006310">
    <property type="component" value="Chromosome 11"/>
</dbReference>
<reference evidence="3" key="2">
    <citation type="submission" date="2012-08" db="EMBL/GenBank/DDBJ databases">
        <title>Genome sequence of Kazachstania naganishii.</title>
        <authorList>
            <person name="Gordon J.L."/>
            <person name="Armisen D."/>
            <person name="Proux-Wera E."/>
            <person name="OhEigeartaigh S.S."/>
            <person name="Byrne K.P."/>
            <person name="Wolfe K.H."/>
        </authorList>
    </citation>
    <scope>NUCLEOTIDE SEQUENCE [LARGE SCALE GENOMIC DNA]</scope>
    <source>
        <strain evidence="3">ATCC MYA-139 / BCRC 22969 / CBS 8797 / CCRC 22969 / KCTC 17520 / NBRC 10181 / NCYC 3082</strain>
    </source>
</reference>
<dbReference type="eggNOG" id="ENOG502S12N">
    <property type="taxonomic scope" value="Eukaryota"/>
</dbReference>
<accession>J7S334</accession>
<feature type="compositionally biased region" description="Polar residues" evidence="1">
    <location>
        <begin position="1"/>
        <end position="10"/>
    </location>
</feature>
<dbReference type="EMBL" id="HE978324">
    <property type="protein sequence ID" value="CCK72397.1"/>
    <property type="molecule type" value="Genomic_DNA"/>
</dbReference>
<dbReference type="PANTHER" id="PTHR28031:SF1">
    <property type="entry name" value="PROLINE-RICH PROTEIN HUA1"/>
    <property type="match status" value="1"/>
</dbReference>
<dbReference type="RefSeq" id="XP_022466642.1">
    <property type="nucleotide sequence ID" value="XM_022610335.1"/>
</dbReference>
<dbReference type="InterPro" id="IPR038910">
    <property type="entry name" value="Hua1-like"/>
</dbReference>
<keyword evidence="3" id="KW-1185">Reference proteome</keyword>
<gene>
    <name evidence="2" type="primary">KNAG0K00290</name>
    <name evidence="2" type="ordered locus">KNAG_0K00290</name>
</gene>
<dbReference type="AlphaFoldDB" id="J7S334"/>
<organism evidence="2 3">
    <name type="scientific">Huiozyma naganishii (strain ATCC MYA-139 / BCRC 22969 / CBS 8797 / KCTC 17520 / NBRC 10181 / NCYC 3082 / Yp74L-3)</name>
    <name type="common">Yeast</name>
    <name type="synonym">Kazachstania naganishii</name>
    <dbReference type="NCBI Taxonomy" id="1071383"/>
    <lineage>
        <taxon>Eukaryota</taxon>
        <taxon>Fungi</taxon>
        <taxon>Dikarya</taxon>
        <taxon>Ascomycota</taxon>
        <taxon>Saccharomycotina</taxon>
        <taxon>Saccharomycetes</taxon>
        <taxon>Saccharomycetales</taxon>
        <taxon>Saccharomycetaceae</taxon>
        <taxon>Huiozyma</taxon>
    </lineage>
</organism>
<evidence type="ECO:0000256" key="1">
    <source>
        <dbReference type="SAM" id="MobiDB-lite"/>
    </source>
</evidence>
<evidence type="ECO:0000313" key="3">
    <source>
        <dbReference type="Proteomes" id="UP000006310"/>
    </source>
</evidence>
<dbReference type="KEGG" id="kng:KNAG_0K00290"/>
<dbReference type="OrthoDB" id="2405700at2759"/>